<evidence type="ECO:0000256" key="7">
    <source>
        <dbReference type="ARBA" id="ARBA00022833"/>
    </source>
</evidence>
<accession>A0A5C4VZF1</accession>
<keyword evidence="9 11" id="KW-0482">Metalloprotease</keyword>
<evidence type="ECO:0000256" key="8">
    <source>
        <dbReference type="ARBA" id="ARBA00022989"/>
    </source>
</evidence>
<evidence type="ECO:0000256" key="1">
    <source>
        <dbReference type="ARBA" id="ARBA00004651"/>
    </source>
</evidence>
<dbReference type="CDD" id="cd07328">
    <property type="entry name" value="M48_Ste24p_like"/>
    <property type="match status" value="1"/>
</dbReference>
<dbReference type="InterPro" id="IPR001915">
    <property type="entry name" value="Peptidase_M48"/>
</dbReference>
<evidence type="ECO:0000313" key="13">
    <source>
        <dbReference type="EMBL" id="KAB8190574.1"/>
    </source>
</evidence>
<dbReference type="Gene3D" id="3.30.2010.10">
    <property type="entry name" value="Metalloproteases ('zincins'), catalytic domain"/>
    <property type="match status" value="1"/>
</dbReference>
<organism evidence="13 14">
    <name type="scientific">Nonomuraea phyllanthi</name>
    <dbReference type="NCBI Taxonomy" id="2219224"/>
    <lineage>
        <taxon>Bacteria</taxon>
        <taxon>Bacillati</taxon>
        <taxon>Actinomycetota</taxon>
        <taxon>Actinomycetes</taxon>
        <taxon>Streptosporangiales</taxon>
        <taxon>Streptosporangiaceae</taxon>
        <taxon>Nonomuraea</taxon>
    </lineage>
</organism>
<evidence type="ECO:0000313" key="14">
    <source>
        <dbReference type="Proteomes" id="UP000312512"/>
    </source>
</evidence>
<keyword evidence="2" id="KW-1003">Cell membrane</keyword>
<comment type="similarity">
    <text evidence="11">Belongs to the peptidase M48 family.</text>
</comment>
<evidence type="ECO:0000256" key="9">
    <source>
        <dbReference type="ARBA" id="ARBA00023049"/>
    </source>
</evidence>
<dbReference type="GO" id="GO:0005886">
    <property type="term" value="C:plasma membrane"/>
    <property type="evidence" value="ECO:0007669"/>
    <property type="project" value="UniProtKB-SubCell"/>
</dbReference>
<keyword evidence="4" id="KW-0812">Transmembrane</keyword>
<evidence type="ECO:0000256" key="2">
    <source>
        <dbReference type="ARBA" id="ARBA00022475"/>
    </source>
</evidence>
<protein>
    <submittedName>
        <fullName evidence="13">M48 family metalloprotease</fullName>
    </submittedName>
</protein>
<dbReference type="PANTHER" id="PTHR43221:SF1">
    <property type="entry name" value="PROTEASE HTPX"/>
    <property type="match status" value="1"/>
</dbReference>
<dbReference type="EMBL" id="VDLX02000015">
    <property type="protein sequence ID" value="KAB8190574.1"/>
    <property type="molecule type" value="Genomic_DNA"/>
</dbReference>
<dbReference type="Proteomes" id="UP000312512">
    <property type="component" value="Unassembled WGS sequence"/>
</dbReference>
<evidence type="ECO:0000256" key="6">
    <source>
        <dbReference type="ARBA" id="ARBA00022801"/>
    </source>
</evidence>
<evidence type="ECO:0000256" key="5">
    <source>
        <dbReference type="ARBA" id="ARBA00022723"/>
    </source>
</evidence>
<dbReference type="RefSeq" id="WP_139634508.1">
    <property type="nucleotide sequence ID" value="NZ_VDLX02000015.1"/>
</dbReference>
<keyword evidence="8" id="KW-1133">Transmembrane helix</keyword>
<dbReference type="AlphaFoldDB" id="A0A5C4VZF1"/>
<evidence type="ECO:0000259" key="12">
    <source>
        <dbReference type="Pfam" id="PF01435"/>
    </source>
</evidence>
<evidence type="ECO:0000256" key="4">
    <source>
        <dbReference type="ARBA" id="ARBA00022692"/>
    </source>
</evidence>
<dbReference type="GO" id="GO:0046872">
    <property type="term" value="F:metal ion binding"/>
    <property type="evidence" value="ECO:0007669"/>
    <property type="project" value="UniProtKB-KW"/>
</dbReference>
<keyword evidence="14" id="KW-1185">Reference proteome</keyword>
<evidence type="ECO:0000256" key="11">
    <source>
        <dbReference type="RuleBase" id="RU003983"/>
    </source>
</evidence>
<comment type="subcellular location">
    <subcellularLocation>
        <location evidence="1">Cell membrane</location>
        <topology evidence="1">Multi-pass membrane protein</topology>
    </subcellularLocation>
</comment>
<dbReference type="PANTHER" id="PTHR43221">
    <property type="entry name" value="PROTEASE HTPX"/>
    <property type="match status" value="1"/>
</dbReference>
<feature type="domain" description="Peptidase M48" evidence="12">
    <location>
        <begin position="168"/>
        <end position="391"/>
    </location>
</feature>
<comment type="cofactor">
    <cofactor evidence="11">
        <name>Zn(2+)</name>
        <dbReference type="ChEBI" id="CHEBI:29105"/>
    </cofactor>
    <text evidence="11">Binds 1 zinc ion per subunit.</text>
</comment>
<dbReference type="OrthoDB" id="7870694at2"/>
<sequence>MSTCPSICPECDQPLKPEPPYPAWCPECGWNVVRDPAPSKPRFARLQAKLVHGLHAELLADATRTELLADDTRAELVADAPRAASQAPARRAGPARIASYVLACLVHLLAPALLITGAYLLTRLTVAGILFGLVALDLAWLLRPRPAPFPRGGQALARADAPALYALLDRIGTEVGAPPTDLVAISGDVNASFRAYGWRRRRLVEIGYPLWLLLGPQERVSLLAHEMAHSSNGDGRQGLVVGSALHSLLELRRVARFNWQPGDGVSQLLADCALAVVGVPVRGLVLVMELLLYRSSQRAEYRADELAARVGGVAATVDLLDGFTTWVVPAARFLTSGAVAAGTGDLWEALRAQVAAVPASELERRRRAGRLADLRVDSTHPPTHLRIEHAERLPYARPGVPAPDMEPIERELAAAAARVAQDLRETAQAALYH</sequence>
<dbReference type="GO" id="GO:0006508">
    <property type="term" value="P:proteolysis"/>
    <property type="evidence" value="ECO:0007669"/>
    <property type="project" value="UniProtKB-KW"/>
</dbReference>
<gene>
    <name evidence="13" type="ORF">FH608_034165</name>
</gene>
<keyword evidence="5" id="KW-0479">Metal-binding</keyword>
<evidence type="ECO:0000256" key="10">
    <source>
        <dbReference type="ARBA" id="ARBA00023136"/>
    </source>
</evidence>
<name>A0A5C4VZF1_9ACTN</name>
<keyword evidence="3 11" id="KW-0645">Protease</keyword>
<evidence type="ECO:0000256" key="3">
    <source>
        <dbReference type="ARBA" id="ARBA00022670"/>
    </source>
</evidence>
<dbReference type="InterPro" id="IPR050083">
    <property type="entry name" value="HtpX_protease"/>
</dbReference>
<keyword evidence="10" id="KW-0472">Membrane</keyword>
<dbReference type="Pfam" id="PF01435">
    <property type="entry name" value="Peptidase_M48"/>
    <property type="match status" value="1"/>
</dbReference>
<comment type="caution">
    <text evidence="13">The sequence shown here is derived from an EMBL/GenBank/DDBJ whole genome shotgun (WGS) entry which is preliminary data.</text>
</comment>
<keyword evidence="6 11" id="KW-0378">Hydrolase</keyword>
<dbReference type="GO" id="GO:0004222">
    <property type="term" value="F:metalloendopeptidase activity"/>
    <property type="evidence" value="ECO:0007669"/>
    <property type="project" value="InterPro"/>
</dbReference>
<reference evidence="13 14" key="1">
    <citation type="submission" date="2019-10" db="EMBL/GenBank/DDBJ databases">
        <title>Nonomuraea sp. nov., isolated from Phyllanthus amarus.</title>
        <authorList>
            <person name="Klykleung N."/>
            <person name="Tanasupawat S."/>
        </authorList>
    </citation>
    <scope>NUCLEOTIDE SEQUENCE [LARGE SCALE GENOMIC DNA]</scope>
    <source>
        <strain evidence="13 14">PA1-10</strain>
    </source>
</reference>
<keyword evidence="7 11" id="KW-0862">Zinc</keyword>
<proteinExistence type="inferred from homology"/>